<comment type="caution">
    <text evidence="3">The sequence shown here is derived from an EMBL/GenBank/DDBJ whole genome shotgun (WGS) entry which is preliminary data.</text>
</comment>
<sequence length="247" mass="29147">MKYEKIAFFRFFGRLNDFFRNSERIKTHRFTGFQTVKDRIEALGVPHVEVSLITLNGKPVGFDHMVEDGELFFVYPEFQNIEIPEDWLVTPRYIGEPRFVLDIHLGKLARLLRMLGFEAVFGEESDEKLCWMAVKKKAILLSRDTGLLKRKELVFGYYVRNTDPKEQLVEVVERYDLKKWMKPFTRCIECGVELEEVPKEAVKNRVPPKVYGFFNEFARCPVCGRIYWKGSHYDHMVEFIKSNINKG</sequence>
<accession>A0A124FG62</accession>
<name>A0A124FG62_9THEM</name>
<gene>
    <name evidence="3" type="ORF">XD57_0230</name>
</gene>
<evidence type="ECO:0000259" key="1">
    <source>
        <dbReference type="Pfam" id="PF01927"/>
    </source>
</evidence>
<evidence type="ECO:0000313" key="4">
    <source>
        <dbReference type="Proteomes" id="UP000058636"/>
    </source>
</evidence>
<dbReference type="Proteomes" id="UP000058636">
    <property type="component" value="Unassembled WGS sequence"/>
</dbReference>
<dbReference type="SMR" id="A0A124FG62"/>
<dbReference type="OMA" id="VPHTEVD"/>
<dbReference type="PANTHER" id="PTHR39081">
    <property type="entry name" value="MUT7-C DOMAIN-CONTAINING PROTEIN"/>
    <property type="match status" value="1"/>
</dbReference>
<reference evidence="3 4" key="1">
    <citation type="journal article" date="2015" name="MBio">
        <title>Genome-Resolved Metagenomic Analysis Reveals Roles for Candidate Phyla and Other Microbial Community Members in Biogeochemical Transformations in Oil Reservoirs.</title>
        <authorList>
            <person name="Hu P."/>
            <person name="Tom L."/>
            <person name="Singh A."/>
            <person name="Thomas B.C."/>
            <person name="Baker B.J."/>
            <person name="Piceno Y.M."/>
            <person name="Andersen G.L."/>
            <person name="Banfield J.F."/>
        </authorList>
    </citation>
    <scope>NUCLEOTIDE SEQUENCE [LARGE SCALE GENOMIC DNA]</scope>
    <source>
        <strain evidence="3">46_26</strain>
    </source>
</reference>
<organism evidence="3 4">
    <name type="scientific">Thermotoga petrophila</name>
    <dbReference type="NCBI Taxonomy" id="93929"/>
    <lineage>
        <taxon>Bacteria</taxon>
        <taxon>Thermotogati</taxon>
        <taxon>Thermotogota</taxon>
        <taxon>Thermotogae</taxon>
        <taxon>Thermotogales</taxon>
        <taxon>Thermotogaceae</taxon>
        <taxon>Thermotoga</taxon>
    </lineage>
</organism>
<feature type="domain" description="Mut7-C RNAse" evidence="1">
    <location>
        <begin position="97"/>
        <end position="239"/>
    </location>
</feature>
<evidence type="ECO:0000313" key="3">
    <source>
        <dbReference type="EMBL" id="KUK23650.1"/>
    </source>
</evidence>
<evidence type="ECO:0000259" key="2">
    <source>
        <dbReference type="Pfam" id="PF14451"/>
    </source>
</evidence>
<dbReference type="InterPro" id="IPR027798">
    <property type="entry name" value="Ub_Mut7C"/>
</dbReference>
<dbReference type="PANTHER" id="PTHR39081:SF1">
    <property type="entry name" value="MUT7-C RNASE DOMAIN-CONTAINING PROTEIN"/>
    <property type="match status" value="1"/>
</dbReference>
<proteinExistence type="predicted"/>
<dbReference type="Pfam" id="PF01927">
    <property type="entry name" value="Mut7-C"/>
    <property type="match status" value="1"/>
</dbReference>
<dbReference type="EMBL" id="LGFG01000010">
    <property type="protein sequence ID" value="KUK23650.1"/>
    <property type="molecule type" value="Genomic_DNA"/>
</dbReference>
<dbReference type="InterPro" id="IPR002782">
    <property type="entry name" value="Mut7-C_RNAse_dom"/>
</dbReference>
<dbReference type="PATRIC" id="fig|93930.3.peg.939"/>
<dbReference type="AlphaFoldDB" id="A0A124FG62"/>
<evidence type="ECO:0008006" key="5">
    <source>
        <dbReference type="Google" id="ProtNLM"/>
    </source>
</evidence>
<feature type="domain" description="Ubiquitin Mut7-C" evidence="2">
    <location>
        <begin position="5"/>
        <end position="81"/>
    </location>
</feature>
<dbReference type="Pfam" id="PF14451">
    <property type="entry name" value="Ub-Mut7C"/>
    <property type="match status" value="1"/>
</dbReference>
<protein>
    <recommendedName>
        <fullName evidence="5">Twitching motility protein PilT</fullName>
    </recommendedName>
</protein>